<gene>
    <name evidence="1" type="ORF">FIBRA_09561</name>
</gene>
<evidence type="ECO:0000313" key="2">
    <source>
        <dbReference type="Proteomes" id="UP000006352"/>
    </source>
</evidence>
<reference evidence="1 2" key="1">
    <citation type="journal article" date="2012" name="Appl. Environ. Microbiol.">
        <title>Short-read sequencing for genomic analysis of the brown rot fungus Fibroporia radiculosa.</title>
        <authorList>
            <person name="Tang J.D."/>
            <person name="Perkins A.D."/>
            <person name="Sonstegard T.S."/>
            <person name="Schroeder S.G."/>
            <person name="Burgess S.C."/>
            <person name="Diehl S.V."/>
        </authorList>
    </citation>
    <scope>NUCLEOTIDE SEQUENCE [LARGE SCALE GENOMIC DNA]</scope>
    <source>
        <strain evidence="1 2">TFFH 294</strain>
    </source>
</reference>
<dbReference type="HOGENOM" id="CLU_2483386_0_0_1"/>
<dbReference type="Proteomes" id="UP000006352">
    <property type="component" value="Unassembled WGS sequence"/>
</dbReference>
<keyword evidence="2" id="KW-1185">Reference proteome</keyword>
<dbReference type="InParanoid" id="J7SCI8"/>
<dbReference type="AlphaFoldDB" id="J7SCI8"/>
<dbReference type="RefSeq" id="XP_012177237.1">
    <property type="nucleotide sequence ID" value="XM_012321847.1"/>
</dbReference>
<dbReference type="GeneID" id="24102116"/>
<evidence type="ECO:0000313" key="1">
    <source>
        <dbReference type="EMBL" id="CCM07216.1"/>
    </source>
</evidence>
<accession>J7SCI8</accession>
<protein>
    <submittedName>
        <fullName evidence="1">Uncharacterized protein</fullName>
    </submittedName>
</protein>
<organism evidence="1 2">
    <name type="scientific">Fibroporia radiculosa</name>
    <dbReference type="NCBI Taxonomy" id="599839"/>
    <lineage>
        <taxon>Eukaryota</taxon>
        <taxon>Fungi</taxon>
        <taxon>Dikarya</taxon>
        <taxon>Basidiomycota</taxon>
        <taxon>Agaricomycotina</taxon>
        <taxon>Agaricomycetes</taxon>
        <taxon>Polyporales</taxon>
        <taxon>Fibroporiaceae</taxon>
        <taxon>Fibroporia</taxon>
    </lineage>
</organism>
<sequence>MFMETHPLIAESIGNTPVHNAQNSCVCRTETVASPDPSSSVHFQPSPRGRCCASGWHTAHYSACTATTHPESWHALDTGDVNDVASS</sequence>
<name>J7SCI8_9APHY</name>
<dbReference type="EMBL" id="HE797702">
    <property type="protein sequence ID" value="CCM07216.1"/>
    <property type="molecule type" value="Genomic_DNA"/>
</dbReference>
<proteinExistence type="predicted"/>